<feature type="domain" description="RanBP2-type" evidence="14">
    <location>
        <begin position="65"/>
        <end position="94"/>
    </location>
</feature>
<organism evidence="15 16">
    <name type="scientific">Tropilaelaps mercedesae</name>
    <dbReference type="NCBI Taxonomy" id="418985"/>
    <lineage>
        <taxon>Eukaryota</taxon>
        <taxon>Metazoa</taxon>
        <taxon>Ecdysozoa</taxon>
        <taxon>Arthropoda</taxon>
        <taxon>Chelicerata</taxon>
        <taxon>Arachnida</taxon>
        <taxon>Acari</taxon>
        <taxon>Parasitiformes</taxon>
        <taxon>Mesostigmata</taxon>
        <taxon>Gamasina</taxon>
        <taxon>Dermanyssoidea</taxon>
        <taxon>Laelapidae</taxon>
        <taxon>Tropilaelaps</taxon>
    </lineage>
</organism>
<evidence type="ECO:0000313" key="15">
    <source>
        <dbReference type="EMBL" id="OQR77471.1"/>
    </source>
</evidence>
<evidence type="ECO:0000256" key="3">
    <source>
        <dbReference type="ARBA" id="ARBA00022553"/>
    </source>
</evidence>
<dbReference type="InParanoid" id="A0A1V9XVL2"/>
<dbReference type="EMBL" id="MNPL01003480">
    <property type="protein sequence ID" value="OQR77471.1"/>
    <property type="molecule type" value="Genomic_DNA"/>
</dbReference>
<feature type="compositionally biased region" description="Acidic residues" evidence="13">
    <location>
        <begin position="205"/>
        <end position="224"/>
    </location>
</feature>
<dbReference type="Pfam" id="PF00641">
    <property type="entry name" value="Zn_ribbon_RanBP"/>
    <property type="match status" value="2"/>
</dbReference>
<evidence type="ECO:0000256" key="12">
    <source>
        <dbReference type="PROSITE-ProRule" id="PRU00322"/>
    </source>
</evidence>
<dbReference type="Gene3D" id="4.10.1060.10">
    <property type="entry name" value="Zinc finger, RanBP2-type"/>
    <property type="match status" value="2"/>
</dbReference>
<keyword evidence="16" id="KW-1185">Reference proteome</keyword>
<dbReference type="STRING" id="418985.A0A1V9XVL2"/>
<dbReference type="OrthoDB" id="1878647at2759"/>
<proteinExistence type="inferred from homology"/>
<dbReference type="SMART" id="SM00547">
    <property type="entry name" value="ZnF_RBZ"/>
    <property type="match status" value="2"/>
</dbReference>
<evidence type="ECO:0000256" key="5">
    <source>
        <dbReference type="ARBA" id="ARBA00022737"/>
    </source>
</evidence>
<reference evidence="15 16" key="1">
    <citation type="journal article" date="2017" name="Gigascience">
        <title>Draft genome of the honey bee ectoparasitic mite, Tropilaelaps mercedesae, is shaped by the parasitic life history.</title>
        <authorList>
            <person name="Dong X."/>
            <person name="Armstrong S.D."/>
            <person name="Xia D."/>
            <person name="Makepeace B.L."/>
            <person name="Darby A.C."/>
            <person name="Kadowaki T."/>
        </authorList>
    </citation>
    <scope>NUCLEOTIDE SEQUENCE [LARGE SCALE GENOMIC DNA]</scope>
    <source>
        <strain evidence="15">Wuxi-XJTLU</strain>
    </source>
</reference>
<feature type="region of interest" description="Disordered" evidence="13">
    <location>
        <begin position="97"/>
        <end position="233"/>
    </location>
</feature>
<evidence type="ECO:0000256" key="4">
    <source>
        <dbReference type="ARBA" id="ARBA00022723"/>
    </source>
</evidence>
<dbReference type="InterPro" id="IPR017337">
    <property type="entry name" value="ZRANB2"/>
</dbReference>
<dbReference type="GO" id="GO:0008270">
    <property type="term" value="F:zinc ion binding"/>
    <property type="evidence" value="ECO:0007669"/>
    <property type="project" value="UniProtKB-KW"/>
</dbReference>
<dbReference type="PROSITE" id="PS01358">
    <property type="entry name" value="ZF_RANBP2_1"/>
    <property type="match status" value="2"/>
</dbReference>
<feature type="domain" description="RanBP2-type" evidence="14">
    <location>
        <begin position="1"/>
        <end position="38"/>
    </location>
</feature>
<keyword evidence="3" id="KW-0597">Phosphoprotein</keyword>
<dbReference type="InterPro" id="IPR036443">
    <property type="entry name" value="Znf_RanBP2_sf"/>
</dbReference>
<sequence length="233" mass="26612">MSGTSFHLPDWQCPDEKCRNVNFGKRTACNRCGVSRPREVLVNATKKIGHEIGKQAAEKSHGLFSADDWQCGKCGNVNWARRNNCNMCSAPKVGEVERRTGLGGGYNEREGVEYKQRPSNDSDDEYDDFGRKKRRKGKDADSGNSNSTSGRDRSRSPLGATLNRRDRVDEVQEDDEDHDDEGDDVERRPRPSRDDNRSRHRERDHEDDEEDEDEDEEEDDDDDADLSKYDLLA</sequence>
<dbReference type="GO" id="GO:0001530">
    <property type="term" value="F:lipopolysaccharide binding"/>
    <property type="evidence" value="ECO:0007669"/>
    <property type="project" value="TreeGrafter"/>
</dbReference>
<accession>A0A1V9XVL2</accession>
<dbReference type="GO" id="GO:0006396">
    <property type="term" value="P:RNA processing"/>
    <property type="evidence" value="ECO:0007669"/>
    <property type="project" value="InterPro"/>
</dbReference>
<evidence type="ECO:0000259" key="14">
    <source>
        <dbReference type="PROSITE" id="PS50199"/>
    </source>
</evidence>
<keyword evidence="4 11" id="KW-0479">Metal-binding</keyword>
<keyword evidence="9 11" id="KW-0539">Nucleus</keyword>
<evidence type="ECO:0000256" key="1">
    <source>
        <dbReference type="ARBA" id="ARBA00004123"/>
    </source>
</evidence>
<dbReference type="GO" id="GO:0005634">
    <property type="term" value="C:nucleus"/>
    <property type="evidence" value="ECO:0007669"/>
    <property type="project" value="UniProtKB-SubCell"/>
</dbReference>
<evidence type="ECO:0000256" key="11">
    <source>
        <dbReference type="PIRNR" id="PIRNR037956"/>
    </source>
</evidence>
<name>A0A1V9XVL2_9ACAR</name>
<dbReference type="PROSITE" id="PS50199">
    <property type="entry name" value="ZF_RANBP2_2"/>
    <property type="match status" value="2"/>
</dbReference>
<dbReference type="GO" id="GO:0003723">
    <property type="term" value="F:RNA binding"/>
    <property type="evidence" value="ECO:0007669"/>
    <property type="project" value="UniProtKB-KW"/>
</dbReference>
<dbReference type="Proteomes" id="UP000192247">
    <property type="component" value="Unassembled WGS sequence"/>
</dbReference>
<evidence type="ECO:0000256" key="6">
    <source>
        <dbReference type="ARBA" id="ARBA00022771"/>
    </source>
</evidence>
<comment type="similarity">
    <text evidence="10 11">Belongs to the ZRANB2 family.</text>
</comment>
<evidence type="ECO:0000313" key="16">
    <source>
        <dbReference type="Proteomes" id="UP000192247"/>
    </source>
</evidence>
<feature type="compositionally biased region" description="Basic and acidic residues" evidence="13">
    <location>
        <begin position="107"/>
        <end position="120"/>
    </location>
</feature>
<dbReference type="PIRSF" id="PIRSF037956">
    <property type="entry name" value="UCP037956_ZnF_Ran"/>
    <property type="match status" value="1"/>
</dbReference>
<comment type="subcellular location">
    <subcellularLocation>
        <location evidence="1 11">Nucleus</location>
    </subcellularLocation>
</comment>
<feature type="compositionally biased region" description="Acidic residues" evidence="13">
    <location>
        <begin position="171"/>
        <end position="184"/>
    </location>
</feature>
<dbReference type="InterPro" id="IPR001876">
    <property type="entry name" value="Znf_RanBP2"/>
</dbReference>
<evidence type="ECO:0000256" key="9">
    <source>
        <dbReference type="ARBA" id="ARBA00023242"/>
    </source>
</evidence>
<keyword evidence="7 11" id="KW-0862">Zinc</keyword>
<evidence type="ECO:0000256" key="8">
    <source>
        <dbReference type="ARBA" id="ARBA00022884"/>
    </source>
</evidence>
<feature type="compositionally biased region" description="Basic and acidic residues" evidence="13">
    <location>
        <begin position="185"/>
        <end position="204"/>
    </location>
</feature>
<evidence type="ECO:0000256" key="2">
    <source>
        <dbReference type="ARBA" id="ARBA00017543"/>
    </source>
</evidence>
<keyword evidence="5" id="KW-0677">Repeat</keyword>
<evidence type="ECO:0000256" key="7">
    <source>
        <dbReference type="ARBA" id="ARBA00022833"/>
    </source>
</evidence>
<dbReference type="PANTHER" id="PTHR12999">
    <property type="entry name" value="ZINC FINGER RAN-BINDING DOMAIN-CONTAINING PROTEIN 2 ZRANB2-RELATED"/>
    <property type="match status" value="1"/>
</dbReference>
<keyword evidence="6 12" id="KW-0863">Zinc-finger</keyword>
<gene>
    <name evidence="15" type="ORF">BIW11_07075</name>
</gene>
<comment type="caution">
    <text evidence="15">The sequence shown here is derived from an EMBL/GenBank/DDBJ whole genome shotgun (WGS) entry which is preliminary data.</text>
</comment>
<evidence type="ECO:0000256" key="13">
    <source>
        <dbReference type="SAM" id="MobiDB-lite"/>
    </source>
</evidence>
<keyword evidence="8 11" id="KW-0694">RNA-binding</keyword>
<evidence type="ECO:0000256" key="10">
    <source>
        <dbReference type="ARBA" id="ARBA00025731"/>
    </source>
</evidence>
<dbReference type="FunFam" id="4.10.1060.10:FF:000004">
    <property type="entry name" value="Zinc finger Ran-binding domain-containing protein 2"/>
    <property type="match status" value="1"/>
</dbReference>
<dbReference type="SUPFAM" id="SSF90209">
    <property type="entry name" value="Ran binding protein zinc finger-like"/>
    <property type="match status" value="2"/>
</dbReference>
<dbReference type="PANTHER" id="PTHR12999:SF17">
    <property type="entry name" value="ZINC FINGER RAN-BINDING DOMAIN-CONTAINING PROTEIN 2"/>
    <property type="match status" value="1"/>
</dbReference>
<protein>
    <recommendedName>
        <fullName evidence="2 11">Zinc finger Ran-binding domain-containing protein 2</fullName>
    </recommendedName>
</protein>
<dbReference type="AlphaFoldDB" id="A0A1V9XVL2"/>